<dbReference type="PANTHER" id="PTHR21192">
    <property type="entry name" value="NUCLEAR PROTEIN E3-3"/>
    <property type="match status" value="1"/>
</dbReference>
<dbReference type="InterPro" id="IPR036748">
    <property type="entry name" value="MTH938-like_sf"/>
</dbReference>
<dbReference type="InterPro" id="IPR007523">
    <property type="entry name" value="NDUFAF3/AAMDC"/>
</dbReference>
<dbReference type="EMBL" id="CAXLJL010000157">
    <property type="protein sequence ID" value="CAL5133734.1"/>
    <property type="molecule type" value="Genomic_DNA"/>
</dbReference>
<evidence type="ECO:0000313" key="3">
    <source>
        <dbReference type="Proteomes" id="UP001497525"/>
    </source>
</evidence>
<proteinExistence type="predicted"/>
<dbReference type="Gene3D" id="3.40.1230.10">
    <property type="entry name" value="MTH938-like"/>
    <property type="match status" value="1"/>
</dbReference>
<dbReference type="AlphaFoldDB" id="A0AAV2T9F5"/>
<dbReference type="Proteomes" id="UP001497525">
    <property type="component" value="Unassembled WGS sequence"/>
</dbReference>
<evidence type="ECO:0008006" key="4">
    <source>
        <dbReference type="Google" id="ProtNLM"/>
    </source>
</evidence>
<protein>
    <recommendedName>
        <fullName evidence="4">NADH dehydrogenase [ubiquinone] 1 alpha subcomplex assembly factor 3</fullName>
    </recommendedName>
</protein>
<dbReference type="Pfam" id="PF04430">
    <property type="entry name" value="DUF498"/>
    <property type="match status" value="1"/>
</dbReference>
<evidence type="ECO:0000256" key="1">
    <source>
        <dbReference type="SAM" id="MobiDB-lite"/>
    </source>
</evidence>
<comment type="caution">
    <text evidence="2">The sequence shown here is derived from an EMBL/GenBank/DDBJ whole genome shotgun (WGS) entry which is preliminary data.</text>
</comment>
<dbReference type="GO" id="GO:0032981">
    <property type="term" value="P:mitochondrial respiratory chain complex I assembly"/>
    <property type="evidence" value="ECO:0007669"/>
    <property type="project" value="TreeGrafter"/>
</dbReference>
<sequence>MVGAHQELPNQQICFERERVVHLKKCNSRAMFDVKTIFRRLSGVQRLSLSRSSTGTVGSLVIPTKDVKSVDADIVNYGASGIYFSGYNEHGFLLNNGKRIFGACAAFPCNAFAWNVKDVNDIDEEALSLFFALEPPLDVLIIGKGETKIQANYREILNICFKHKLCVEVLPTQAAVGTFNFLNSEGRYVGCGVIPPRRLDVYDHADEKARKLLAAEEAENLIESQGIEFPKLQDDEPKERLQMPRSPLLGTGNSSK</sequence>
<reference evidence="2" key="1">
    <citation type="submission" date="2024-06" db="EMBL/GenBank/DDBJ databases">
        <authorList>
            <person name="Liu X."/>
            <person name="Lenzi L."/>
            <person name="Haldenby T S."/>
            <person name="Uol C."/>
        </authorList>
    </citation>
    <scope>NUCLEOTIDE SEQUENCE</scope>
</reference>
<dbReference type="SUPFAM" id="SSF64076">
    <property type="entry name" value="MTH938-like"/>
    <property type="match status" value="1"/>
</dbReference>
<evidence type="ECO:0000313" key="2">
    <source>
        <dbReference type="EMBL" id="CAL5133734.1"/>
    </source>
</evidence>
<organism evidence="2 3">
    <name type="scientific">Calicophoron daubneyi</name>
    <name type="common">Rumen fluke</name>
    <name type="synonym">Paramphistomum daubneyi</name>
    <dbReference type="NCBI Taxonomy" id="300641"/>
    <lineage>
        <taxon>Eukaryota</taxon>
        <taxon>Metazoa</taxon>
        <taxon>Spiralia</taxon>
        <taxon>Lophotrochozoa</taxon>
        <taxon>Platyhelminthes</taxon>
        <taxon>Trematoda</taxon>
        <taxon>Digenea</taxon>
        <taxon>Plagiorchiida</taxon>
        <taxon>Pronocephalata</taxon>
        <taxon>Paramphistomoidea</taxon>
        <taxon>Paramphistomidae</taxon>
        <taxon>Calicophoron</taxon>
    </lineage>
</organism>
<feature type="region of interest" description="Disordered" evidence="1">
    <location>
        <begin position="226"/>
        <end position="256"/>
    </location>
</feature>
<gene>
    <name evidence="2" type="ORF">CDAUBV1_LOCUS6981</name>
</gene>
<dbReference type="GO" id="GO:0005743">
    <property type="term" value="C:mitochondrial inner membrane"/>
    <property type="evidence" value="ECO:0007669"/>
    <property type="project" value="TreeGrafter"/>
</dbReference>
<name>A0AAV2T9F5_CALDB</name>
<accession>A0AAV2T9F5</accession>
<feature type="compositionally biased region" description="Basic and acidic residues" evidence="1">
    <location>
        <begin position="231"/>
        <end position="242"/>
    </location>
</feature>
<dbReference type="PANTHER" id="PTHR21192:SF2">
    <property type="entry name" value="NADH DEHYDROGENASE [UBIQUINONE] 1 ALPHA SUBCOMPLEX ASSEMBLY FACTOR 3"/>
    <property type="match status" value="1"/>
</dbReference>